<keyword evidence="4 7" id="KW-1133">Transmembrane helix</keyword>
<feature type="transmembrane region" description="Helical" evidence="7">
    <location>
        <begin position="313"/>
        <end position="331"/>
    </location>
</feature>
<evidence type="ECO:0000256" key="4">
    <source>
        <dbReference type="ARBA" id="ARBA00022989"/>
    </source>
</evidence>
<protein>
    <recommendedName>
        <fullName evidence="6">Putative O-antigen transporter</fullName>
    </recommendedName>
</protein>
<keyword evidence="2" id="KW-1003">Cell membrane</keyword>
<evidence type="ECO:0000313" key="8">
    <source>
        <dbReference type="EMBL" id="AHJ80473.1"/>
    </source>
</evidence>
<evidence type="ECO:0000256" key="5">
    <source>
        <dbReference type="ARBA" id="ARBA00023136"/>
    </source>
</evidence>
<feature type="transmembrane region" description="Helical" evidence="7">
    <location>
        <begin position="33"/>
        <end position="56"/>
    </location>
</feature>
<accession>A0A023JM52</accession>
<evidence type="ECO:0000256" key="7">
    <source>
        <dbReference type="SAM" id="Phobius"/>
    </source>
</evidence>
<evidence type="ECO:0000256" key="2">
    <source>
        <dbReference type="ARBA" id="ARBA00022475"/>
    </source>
</evidence>
<dbReference type="PANTHER" id="PTHR30250:SF11">
    <property type="entry name" value="O-ANTIGEN TRANSPORTER-RELATED"/>
    <property type="match status" value="1"/>
</dbReference>
<feature type="transmembrane region" description="Helical" evidence="7">
    <location>
        <begin position="199"/>
        <end position="219"/>
    </location>
</feature>
<keyword evidence="3 7" id="KW-0812">Transmembrane</keyword>
<feature type="transmembrane region" description="Helical" evidence="7">
    <location>
        <begin position="140"/>
        <end position="159"/>
    </location>
</feature>
<reference evidence="8" key="1">
    <citation type="journal article" date="2014" name="Antimicrob. Agents Chemother.">
        <title>Multiplex PCR for Identification of Two Capsular Types in Epidemic KPC-Producing Klebsiella pneumoniae Sequence Type 258 Strains.</title>
        <authorList>
            <person name="Chen L."/>
            <person name="Chavda K.D."/>
            <person name="Findlay J."/>
            <person name="Peirano G."/>
            <person name="Hopkins K."/>
            <person name="Pitout J.D."/>
            <person name="Bonomo R.A."/>
            <person name="Woodford N."/>
            <person name="DeLeo F.R."/>
            <person name="Kreiswirth B.N."/>
        </authorList>
    </citation>
    <scope>NUCLEOTIDE SEQUENCE</scope>
    <source>
        <strain evidence="8">BK30660</strain>
    </source>
</reference>
<feature type="transmembrane region" description="Helical" evidence="7">
    <location>
        <begin position="351"/>
        <end position="371"/>
    </location>
</feature>
<evidence type="ECO:0000256" key="6">
    <source>
        <dbReference type="ARBA" id="ARBA00049738"/>
    </source>
</evidence>
<dbReference type="PANTHER" id="PTHR30250">
    <property type="entry name" value="PST FAMILY PREDICTED COLANIC ACID TRANSPORTER"/>
    <property type="match status" value="1"/>
</dbReference>
<sequence length="433" mass="48111">MKFNLNFVSFTLKKINQTIGLYMFNKRKTLKNLASLGFMQIINYALPIILMPYLIIKIGISNVGLIATITAITAYIQLFIDYGFNLSATRDIAKNGYDDYKASIISSSVFAIKSMISVFFLFSSIVVFLIHSVPEEYKSVFFLTFGIAVFQSMFPSWHFQAAEKMHFITGCNSIPKLIFTGMIFIVVNTPNDVWKVQACLFAGAFVSFATAIVVLRTKFNFKLEISFKDINKQLKDGYSIFVARIASGLYKNFNVLILGFFAGTAAVGAYSIAERILRSAQMVQNVIGDTLYPSFAKGFTGDPGFFKKSSQKYKWHIIVTYTAASLILFYLSDFIGHVIGRTSSVEVASCLKIMAPAFLFGGLNYVCAILGMTSCGYSKQFSLCVIATGIFNVVCSTVLSYLYSYHGTSLALTLSELFLLCLVLLFSKRIGVL</sequence>
<dbReference type="EMBL" id="KF793263">
    <property type="protein sequence ID" value="AHJ80473.1"/>
    <property type="molecule type" value="Genomic_DNA"/>
</dbReference>
<evidence type="ECO:0000256" key="3">
    <source>
        <dbReference type="ARBA" id="ARBA00022692"/>
    </source>
</evidence>
<feature type="transmembrane region" description="Helical" evidence="7">
    <location>
        <begin position="409"/>
        <end position="427"/>
    </location>
</feature>
<feature type="transmembrane region" description="Helical" evidence="7">
    <location>
        <begin position="63"/>
        <end position="84"/>
    </location>
</feature>
<feature type="transmembrane region" description="Helical" evidence="7">
    <location>
        <begin position="383"/>
        <end position="403"/>
    </location>
</feature>
<comment type="subcellular location">
    <subcellularLocation>
        <location evidence="1">Cell membrane</location>
        <topology evidence="1">Multi-pass membrane protein</topology>
    </subcellularLocation>
</comment>
<dbReference type="AlphaFoldDB" id="A0A023JM52"/>
<proteinExistence type="predicted"/>
<name>A0A023JM52_KLEPN</name>
<dbReference type="Pfam" id="PF01943">
    <property type="entry name" value="Polysacc_synt"/>
    <property type="match status" value="1"/>
</dbReference>
<keyword evidence="5 7" id="KW-0472">Membrane</keyword>
<dbReference type="InterPro" id="IPR050833">
    <property type="entry name" value="Poly_Biosynth_Transport"/>
</dbReference>
<evidence type="ECO:0000256" key="1">
    <source>
        <dbReference type="ARBA" id="ARBA00004651"/>
    </source>
</evidence>
<dbReference type="InterPro" id="IPR002797">
    <property type="entry name" value="Polysacc_synth"/>
</dbReference>
<feature type="transmembrane region" description="Helical" evidence="7">
    <location>
        <begin position="165"/>
        <end position="187"/>
    </location>
</feature>
<dbReference type="GO" id="GO:0005886">
    <property type="term" value="C:plasma membrane"/>
    <property type="evidence" value="ECO:0007669"/>
    <property type="project" value="UniProtKB-SubCell"/>
</dbReference>
<feature type="transmembrane region" description="Helical" evidence="7">
    <location>
        <begin position="104"/>
        <end position="128"/>
    </location>
</feature>
<organism evidence="8">
    <name type="scientific">Klebsiella pneumoniae subsp. pneumoniae</name>
    <dbReference type="NCBI Taxonomy" id="72407"/>
    <lineage>
        <taxon>Bacteria</taxon>
        <taxon>Pseudomonadati</taxon>
        <taxon>Pseudomonadota</taxon>
        <taxon>Gammaproteobacteria</taxon>
        <taxon>Enterobacterales</taxon>
        <taxon>Enterobacteriaceae</taxon>
        <taxon>Klebsiella/Raoultella group</taxon>
        <taxon>Klebsiella</taxon>
        <taxon>Klebsiella pneumoniae complex</taxon>
    </lineage>
</organism>